<dbReference type="PANTHER" id="PTHR32004">
    <property type="entry name" value="TRNA LIGASE"/>
    <property type="match status" value="1"/>
</dbReference>
<dbReference type="Gene3D" id="3.60.21.10">
    <property type="match status" value="1"/>
</dbReference>
<accession>Q7VFC1</accession>
<dbReference type="eggNOG" id="COG4639">
    <property type="taxonomic scope" value="Bacteria"/>
</dbReference>
<dbReference type="InterPro" id="IPR029052">
    <property type="entry name" value="Metallo-depent_PP-like"/>
</dbReference>
<keyword evidence="4" id="KW-1185">Reference proteome</keyword>
<dbReference type="InterPro" id="IPR019039">
    <property type="entry name" value="T4-Rnl1-like_N"/>
</dbReference>
<dbReference type="eggNOG" id="COG0639">
    <property type="taxonomic scope" value="Bacteria"/>
</dbReference>
<dbReference type="Pfam" id="PF13671">
    <property type="entry name" value="AAA_33"/>
    <property type="match status" value="1"/>
</dbReference>
<dbReference type="PANTHER" id="PTHR32004:SF1">
    <property type="entry name" value="TRNA LIGASE"/>
    <property type="match status" value="1"/>
</dbReference>
<proteinExistence type="predicted"/>
<dbReference type="Gene3D" id="3.40.50.300">
    <property type="entry name" value="P-loop containing nucleotide triphosphate hydrolases"/>
    <property type="match status" value="1"/>
</dbReference>
<dbReference type="InterPro" id="IPR027417">
    <property type="entry name" value="P-loop_NTPase"/>
</dbReference>
<dbReference type="GO" id="GO:0003972">
    <property type="term" value="F:RNA ligase (ATP) activity"/>
    <property type="evidence" value="ECO:0007669"/>
    <property type="project" value="TreeGrafter"/>
</dbReference>
<evidence type="ECO:0000313" key="4">
    <source>
        <dbReference type="Proteomes" id="UP000002495"/>
    </source>
</evidence>
<name>Q7VFC1_HELHP</name>
<dbReference type="GO" id="GO:0016787">
    <property type="term" value="F:hydrolase activity"/>
    <property type="evidence" value="ECO:0007669"/>
    <property type="project" value="InterPro"/>
</dbReference>
<sequence>MVLMRGIPASGKSTWIANMGLSEYTLSADSLRLMASSPVLLPKSKSNAILSESADSTKSHALDSLAFTGINQQNDKQVWKLLFTLLEMRLKQGDFTIIDATHTSIKALRAYETLANTYRYRLIVIDFSHIPLEVALQRNACRGYKSVPVDILESMYKTLQDSLTLPSRYVILKSDEIAPLQDKTHQSMLHFNPINLNTYAQIHHIGDIHGCFETLLHYLIHTHSLTHSLQDALRILEQSQFAPEICARFLNPKAYYIFLGDYIDRGVQNAQVVRFLLGIMDLPNVCLLEGNHERWLYKWGKEDISTNEFSIFTLKDLENGGVGSKDTHRLYSKLRQCAYYTYDNKIVLCTHGGLPTLPNNLLLVATKQLIYGSGGYEDMQECAKSFALSTASNTYQVFGHRNREKHPMRVYERNFALEGGVEFSGALRVLILTKTSLPPFSVIKTMPTQSSLSMQDSLMGRHTSKDNFTLIYMQNKHNTSALNALHQSRSTFLFLQKLRANALIKEKKFGDISSFNFTKEAFFSKQWNTLTCKARGLFIDTHNFHIYARSYDKFFNYQEREETSDETLREKLTYPVNVFIKENGFLGIMSTHSALSDTKNANKTNYNVLQNFFITSKSDPTSPYAHIMRNLIAESLRKTAQDSIQEVESELYEELKTRNLSLVFEVIEPQDDPHIIAYEKPQVILLDAIYNTPDYAKLPFTELCALGNKFGFICKEHKITLHCWKEVSEFLYCESALESNSLFAQGKRKNGFIEGYVLEDSAGFMFKYKGAYYRAWKALREIVEQCARTRALPKSKGKKWQGDSAYYELEGAFIQWLYQYIEHNGFESLESSSLIDLREAFLRSLSIT</sequence>
<dbReference type="PRINTS" id="PR00114">
    <property type="entry name" value="STPHPHTASE"/>
</dbReference>
<dbReference type="eggNOG" id="COG5324">
    <property type="taxonomic scope" value="Bacteria"/>
</dbReference>
<dbReference type="HOGENOM" id="CLU_363972_0_0_7"/>
<reference evidence="3 4" key="1">
    <citation type="journal article" date="2003" name="Proc. Natl. Acad. Sci. U.S.A.">
        <title>The complete genome sequence of the carcinogenic bacterium Helicobacter hepaticus.</title>
        <authorList>
            <person name="Suerbaum S."/>
            <person name="Josenhans C."/>
            <person name="Sterzenbach T."/>
            <person name="Drescher B."/>
            <person name="Brandt P."/>
            <person name="Bell M."/>
            <person name="Droege M."/>
            <person name="Fartmann B."/>
            <person name="Fischer H.-P."/>
            <person name="Ge Z."/>
            <person name="Hoerster A."/>
            <person name="Holland R."/>
            <person name="Klein K."/>
            <person name="Koenig J."/>
            <person name="Macko L."/>
            <person name="Mendz G.L."/>
            <person name="Nyakatura G."/>
            <person name="Schauer D.B."/>
            <person name="Shen Z."/>
            <person name="Weber J."/>
            <person name="Frosch M."/>
            <person name="Fox J.G."/>
        </authorList>
    </citation>
    <scope>NUCLEOTIDE SEQUENCE [LARGE SCALE GENOMIC DNA]</scope>
    <source>
        <strain evidence="4">ATCC 51449 / 3B1</strain>
    </source>
</reference>
<dbReference type="KEGG" id="hhe:HH_1756"/>
<evidence type="ECO:0000259" key="1">
    <source>
        <dbReference type="Pfam" id="PF00149"/>
    </source>
</evidence>
<dbReference type="AlphaFoldDB" id="Q7VFC1"/>
<dbReference type="STRING" id="235279.HH_1756"/>
<evidence type="ECO:0000313" key="3">
    <source>
        <dbReference type="EMBL" id="AAP78353.1"/>
    </source>
</evidence>
<dbReference type="Pfam" id="PF09511">
    <property type="entry name" value="RNA_lig_T4_1"/>
    <property type="match status" value="1"/>
</dbReference>
<organism evidence="3 4">
    <name type="scientific">Helicobacter hepaticus (strain ATCC 51449 / 3B1)</name>
    <dbReference type="NCBI Taxonomy" id="235279"/>
    <lineage>
        <taxon>Bacteria</taxon>
        <taxon>Pseudomonadati</taxon>
        <taxon>Campylobacterota</taxon>
        <taxon>Epsilonproteobacteria</taxon>
        <taxon>Campylobacterales</taxon>
        <taxon>Helicobacteraceae</taxon>
        <taxon>Helicobacter</taxon>
    </lineage>
</organism>
<feature type="domain" description="Calcineurin-like phosphoesterase" evidence="1">
    <location>
        <begin position="202"/>
        <end position="355"/>
    </location>
</feature>
<dbReference type="SUPFAM" id="SSF52540">
    <property type="entry name" value="P-loop containing nucleoside triphosphate hydrolases"/>
    <property type="match status" value="1"/>
</dbReference>
<dbReference type="EMBL" id="AE017125">
    <property type="protein sequence ID" value="AAP78353.1"/>
    <property type="molecule type" value="Genomic_DNA"/>
</dbReference>
<protein>
    <submittedName>
        <fullName evidence="3">Putative serine/threonine protein phosphatase</fullName>
    </submittedName>
</protein>
<dbReference type="Pfam" id="PF00149">
    <property type="entry name" value="Metallophos"/>
    <property type="match status" value="1"/>
</dbReference>
<dbReference type="SUPFAM" id="SSF56300">
    <property type="entry name" value="Metallo-dependent phosphatases"/>
    <property type="match status" value="1"/>
</dbReference>
<dbReference type="Proteomes" id="UP000002495">
    <property type="component" value="Chromosome"/>
</dbReference>
<evidence type="ECO:0000259" key="2">
    <source>
        <dbReference type="Pfam" id="PF09511"/>
    </source>
</evidence>
<dbReference type="GO" id="GO:0006388">
    <property type="term" value="P:tRNA splicing, via endonucleolytic cleavage and ligation"/>
    <property type="evidence" value="ECO:0007669"/>
    <property type="project" value="TreeGrafter"/>
</dbReference>
<feature type="domain" description="T4 RNA ligase 1-like N-terminal" evidence="2">
    <location>
        <begin position="533"/>
        <end position="769"/>
    </location>
</feature>
<dbReference type="InterPro" id="IPR006186">
    <property type="entry name" value="Ser/Thr-sp_prot-phosphatase"/>
</dbReference>
<gene>
    <name evidence="3" type="ordered locus">HH_1756</name>
</gene>
<dbReference type="InterPro" id="IPR004843">
    <property type="entry name" value="Calcineurin-like_PHP"/>
</dbReference>